<dbReference type="GO" id="GO:0005886">
    <property type="term" value="C:plasma membrane"/>
    <property type="evidence" value="ECO:0007669"/>
    <property type="project" value="TreeGrafter"/>
</dbReference>
<dbReference type="PANTHER" id="PTHR34989:SF1">
    <property type="entry name" value="PROTEIN HDED"/>
    <property type="match status" value="1"/>
</dbReference>
<evidence type="ECO:0008006" key="4">
    <source>
        <dbReference type="Google" id="ProtNLM"/>
    </source>
</evidence>
<dbReference type="InterPro" id="IPR005325">
    <property type="entry name" value="DUF308_memb"/>
</dbReference>
<dbReference type="OrthoDB" id="137866at2157"/>
<evidence type="ECO:0000256" key="1">
    <source>
        <dbReference type="SAM" id="Phobius"/>
    </source>
</evidence>
<feature type="transmembrane region" description="Helical" evidence="1">
    <location>
        <begin position="103"/>
        <end position="123"/>
    </location>
</feature>
<proteinExistence type="predicted"/>
<evidence type="ECO:0000313" key="2">
    <source>
        <dbReference type="EMBL" id="PAV13191.1"/>
    </source>
</evidence>
<keyword evidence="1" id="KW-1133">Transmembrane helix</keyword>
<feature type="transmembrane region" description="Helical" evidence="1">
    <location>
        <begin position="154"/>
        <end position="177"/>
    </location>
</feature>
<keyword evidence="1" id="KW-0812">Transmembrane</keyword>
<feature type="transmembrane region" description="Helical" evidence="1">
    <location>
        <begin position="45"/>
        <end position="71"/>
    </location>
</feature>
<dbReference type="Proteomes" id="UP000218164">
    <property type="component" value="Unassembled WGS sequence"/>
</dbReference>
<organism evidence="2 3">
    <name type="scientific">Methanosarcina spelaei</name>
    <dbReference type="NCBI Taxonomy" id="1036679"/>
    <lineage>
        <taxon>Archaea</taxon>
        <taxon>Methanobacteriati</taxon>
        <taxon>Methanobacteriota</taxon>
        <taxon>Stenosarchaea group</taxon>
        <taxon>Methanomicrobia</taxon>
        <taxon>Methanosarcinales</taxon>
        <taxon>Methanosarcinaceae</taxon>
        <taxon>Methanosarcina</taxon>
    </lineage>
</organism>
<protein>
    <recommendedName>
        <fullName evidence="4">HdeD family acid-resistance protein</fullName>
    </recommendedName>
</protein>
<dbReference type="Pfam" id="PF03729">
    <property type="entry name" value="DUF308"/>
    <property type="match status" value="2"/>
</dbReference>
<keyword evidence="3" id="KW-1185">Reference proteome</keyword>
<keyword evidence="1" id="KW-0472">Membrane</keyword>
<feature type="transmembrane region" description="Helical" evidence="1">
    <location>
        <begin position="78"/>
        <end position="97"/>
    </location>
</feature>
<name>A0A2A2HUL5_9EURY</name>
<comment type="caution">
    <text evidence="2">The sequence shown here is derived from an EMBL/GenBank/DDBJ whole genome shotgun (WGS) entry which is preliminary data.</text>
</comment>
<dbReference type="EMBL" id="LMVP01000113">
    <property type="protein sequence ID" value="PAV13191.1"/>
    <property type="molecule type" value="Genomic_DNA"/>
</dbReference>
<dbReference type="RefSeq" id="WP_095643986.1">
    <property type="nucleotide sequence ID" value="NZ_LMVP01000113.1"/>
</dbReference>
<evidence type="ECO:0000313" key="3">
    <source>
        <dbReference type="Proteomes" id="UP000218164"/>
    </source>
</evidence>
<dbReference type="PANTHER" id="PTHR34989">
    <property type="entry name" value="PROTEIN HDED"/>
    <property type="match status" value="1"/>
</dbReference>
<dbReference type="AlphaFoldDB" id="A0A2A2HUL5"/>
<feature type="transmembrane region" description="Helical" evidence="1">
    <location>
        <begin position="130"/>
        <end position="148"/>
    </location>
</feature>
<feature type="transmembrane region" description="Helical" evidence="1">
    <location>
        <begin position="20"/>
        <end position="39"/>
    </location>
</feature>
<reference evidence="2 3" key="1">
    <citation type="journal article" date="2017" name="BMC Genomics">
        <title>Genomic analysis of methanogenic archaea reveals a shift towards energy conservation.</title>
        <authorList>
            <person name="Gilmore S.P."/>
            <person name="Henske J.K."/>
            <person name="Sexton J.A."/>
            <person name="Solomon K.V."/>
            <person name="Seppala S."/>
            <person name="Yoo J.I."/>
            <person name="Huyett L.M."/>
            <person name="Pressman A."/>
            <person name="Cogan J.Z."/>
            <person name="Kivenson V."/>
            <person name="Peng X."/>
            <person name="Tan Y."/>
            <person name="Valentine D.L."/>
            <person name="O'Malley M.A."/>
        </authorList>
    </citation>
    <scope>NUCLEOTIDE SEQUENCE [LARGE SCALE GENOMIC DNA]</scope>
    <source>
        <strain evidence="2 3">MC-15</strain>
    </source>
</reference>
<accession>A0A2A2HUL5</accession>
<gene>
    <name evidence="2" type="ORF">ASJ81_04120</name>
</gene>
<sequence>MEQPIGTDSKTELKVSQIPWWSVLLEGIIAVVIGIFLLYEPIATTILLIRLLAIFWLAEGIIAVIGALIFTKDGKWKLLSGILSIIAGVIILMYPIFSPYIVLKLLVIFIGALAIVNGAVILASTLKGGGGMWILGAVSIILGLLLLTNSLTGVLILPWIFGFFLIIGGIGAVIWGIRIRT</sequence>
<dbReference type="InterPro" id="IPR052712">
    <property type="entry name" value="Acid_resist_chaperone_HdeD"/>
</dbReference>